<comment type="caution">
    <text evidence="1">The sequence shown here is derived from an EMBL/GenBank/DDBJ whole genome shotgun (WGS) entry which is preliminary data.</text>
</comment>
<proteinExistence type="predicted"/>
<name>A0ACC3ADW7_9EURO</name>
<sequence>MDNLDETFSRLITAFHILHTNEILDEQGHVSVRNPHDSSTFFTSDVPPILVSSMNDLTQWNVADGSPVTSPYDGCQTVQQVSPHSEHFIHSCIYNRYPGVQSIVHSHCLTAIVYGLCNSRGSMLQPSYQMAGFLGHQSPIFDTAKHYATLPSSHPRNLLVNHKYLGDALAKTFSRPQDMDGAVDLPDHGVVFQRGHGFVTWAGGIEDAVYRAIHICRDAEIQTTAMTQRGDGDLEVVYLDEREAKDCEETINRATPQMWSAWVAQVERSGLYHNDLSRS</sequence>
<keyword evidence="2" id="KW-1185">Reference proteome</keyword>
<dbReference type="EMBL" id="JAPDRQ010000030">
    <property type="protein sequence ID" value="KAJ9660511.1"/>
    <property type="molecule type" value="Genomic_DNA"/>
</dbReference>
<protein>
    <submittedName>
        <fullName evidence="1">Uncharacterized protein</fullName>
    </submittedName>
</protein>
<accession>A0ACC3ADW7</accession>
<reference evidence="1" key="1">
    <citation type="submission" date="2022-10" db="EMBL/GenBank/DDBJ databases">
        <title>Culturing micro-colonial fungi from biological soil crusts in the Mojave desert and describing Neophaeococcomyces mojavensis, and introducing the new genera and species Taxawa tesnikishii.</title>
        <authorList>
            <person name="Kurbessoian T."/>
            <person name="Stajich J.E."/>
        </authorList>
    </citation>
    <scope>NUCLEOTIDE SEQUENCE</scope>
    <source>
        <strain evidence="1">JES_112</strain>
    </source>
</reference>
<dbReference type="Proteomes" id="UP001172386">
    <property type="component" value="Unassembled WGS sequence"/>
</dbReference>
<gene>
    <name evidence="1" type="ORF">H2198_002447</name>
</gene>
<organism evidence="1 2">
    <name type="scientific">Neophaeococcomyces mojaviensis</name>
    <dbReference type="NCBI Taxonomy" id="3383035"/>
    <lineage>
        <taxon>Eukaryota</taxon>
        <taxon>Fungi</taxon>
        <taxon>Dikarya</taxon>
        <taxon>Ascomycota</taxon>
        <taxon>Pezizomycotina</taxon>
        <taxon>Eurotiomycetes</taxon>
        <taxon>Chaetothyriomycetidae</taxon>
        <taxon>Chaetothyriales</taxon>
        <taxon>Chaetothyriales incertae sedis</taxon>
        <taxon>Neophaeococcomyces</taxon>
    </lineage>
</organism>
<evidence type="ECO:0000313" key="1">
    <source>
        <dbReference type="EMBL" id="KAJ9660511.1"/>
    </source>
</evidence>
<evidence type="ECO:0000313" key="2">
    <source>
        <dbReference type="Proteomes" id="UP001172386"/>
    </source>
</evidence>